<dbReference type="AlphaFoldDB" id="A0A7U2FC31"/>
<evidence type="ECO:0000256" key="1">
    <source>
        <dbReference type="SAM" id="Phobius"/>
    </source>
</evidence>
<dbReference type="Proteomes" id="UP000663193">
    <property type="component" value="Chromosome 14"/>
</dbReference>
<name>A0A7U2FC31_PHANO</name>
<keyword evidence="1" id="KW-0472">Membrane</keyword>
<dbReference type="InterPro" id="IPR018825">
    <property type="entry name" value="DUF2427"/>
</dbReference>
<dbReference type="Pfam" id="PF10348">
    <property type="entry name" value="DUF2427"/>
    <property type="match status" value="1"/>
</dbReference>
<evidence type="ECO:0000259" key="2">
    <source>
        <dbReference type="Pfam" id="PF10348"/>
    </source>
</evidence>
<dbReference type="RefSeq" id="XP_001801521.1">
    <property type="nucleotide sequence ID" value="XM_001801469.1"/>
</dbReference>
<protein>
    <recommendedName>
        <fullName evidence="2">DUF2427 domain-containing protein</fullName>
    </recommendedName>
</protein>
<accession>A0A7U2FC31</accession>
<feature type="transmembrane region" description="Helical" evidence="1">
    <location>
        <begin position="236"/>
        <end position="260"/>
    </location>
</feature>
<feature type="transmembrane region" description="Helical" evidence="1">
    <location>
        <begin position="98"/>
        <end position="119"/>
    </location>
</feature>
<evidence type="ECO:0000313" key="4">
    <source>
        <dbReference type="Proteomes" id="UP000663193"/>
    </source>
</evidence>
<reference evidence="4" key="1">
    <citation type="journal article" date="2021" name="BMC Genomics">
        <title>Chromosome-level genome assembly and manually-curated proteome of model necrotroph Parastagonospora nodorum Sn15 reveals a genome-wide trove of candidate effector homologs, and redundancy of virulence-related functions within an accessory chromosome.</title>
        <authorList>
            <person name="Bertazzoni S."/>
            <person name="Jones D.A.B."/>
            <person name="Phan H.T."/>
            <person name="Tan K.-C."/>
            <person name="Hane J.K."/>
        </authorList>
    </citation>
    <scope>NUCLEOTIDE SEQUENCE [LARGE SCALE GENOMIC DNA]</scope>
    <source>
        <strain evidence="4">SN15 / ATCC MYA-4574 / FGSC 10173)</strain>
    </source>
</reference>
<dbReference type="PANTHER" id="PTHR31685:SF3">
    <property type="entry name" value="INTEGRAL MEMBRANE PROTEIN (AFU_ORTHOLOGUE AFUA_6G12730)"/>
    <property type="match status" value="1"/>
</dbReference>
<dbReference type="KEGG" id="pno:SNOG_20117"/>
<organism evidence="3 4">
    <name type="scientific">Phaeosphaeria nodorum (strain SN15 / ATCC MYA-4574 / FGSC 10173)</name>
    <name type="common">Glume blotch fungus</name>
    <name type="synonym">Parastagonospora nodorum</name>
    <dbReference type="NCBI Taxonomy" id="321614"/>
    <lineage>
        <taxon>Eukaryota</taxon>
        <taxon>Fungi</taxon>
        <taxon>Dikarya</taxon>
        <taxon>Ascomycota</taxon>
        <taxon>Pezizomycotina</taxon>
        <taxon>Dothideomycetes</taxon>
        <taxon>Pleosporomycetidae</taxon>
        <taxon>Pleosporales</taxon>
        <taxon>Pleosporineae</taxon>
        <taxon>Phaeosphaeriaceae</taxon>
        <taxon>Parastagonospora</taxon>
    </lineage>
</organism>
<evidence type="ECO:0000313" key="3">
    <source>
        <dbReference type="EMBL" id="QRD02521.1"/>
    </source>
</evidence>
<dbReference type="EMBL" id="CP069036">
    <property type="protein sequence ID" value="QRD02521.1"/>
    <property type="molecule type" value="Genomic_DNA"/>
</dbReference>
<keyword evidence="1" id="KW-0812">Transmembrane</keyword>
<feature type="domain" description="DUF2427" evidence="2">
    <location>
        <begin position="26"/>
        <end position="117"/>
    </location>
</feature>
<keyword evidence="1" id="KW-1133">Transmembrane helix</keyword>
<dbReference type="OrthoDB" id="4005299at2759"/>
<feature type="transmembrane region" description="Helical" evidence="1">
    <location>
        <begin position="32"/>
        <end position="54"/>
    </location>
</feature>
<sequence length="266" mass="30193">MNIIVHNTTKSELIENSGYESYWALSEHQAMMYWHIRLALFAWAGILPIAVMLSISHSRFSLPSQFVFLMVNRLALSVGYFYNKRAPNLYNNNVHCRIGWIITCTAITWVIIALIKAYVSRHGTLEYKSAGSTTAISSTQYHQVEDGESFDTRTWSDNHRQGSTLLSRSLDDYHVSFSLDIADRHLSRLDASTSQDTPRASFVTRYFPCYVACFAMIISASSLRLFYVILERIVLLQGSIAVLSDTVVYRGIGISIWMMLASMQNS</sequence>
<keyword evidence="4" id="KW-1185">Reference proteome</keyword>
<dbReference type="VEuPathDB" id="FungiDB:JI435_201170"/>
<dbReference type="PANTHER" id="PTHR31685">
    <property type="entry name" value="INTEGRAL MEMBRANE PROTEIN (AFU_ORTHOLOGUE AFUA_6G12730)-RELATED"/>
    <property type="match status" value="1"/>
</dbReference>
<gene>
    <name evidence="3" type="ORF">JI435_201170</name>
</gene>
<proteinExistence type="predicted"/>
<feature type="transmembrane region" description="Helical" evidence="1">
    <location>
        <begin position="209"/>
        <end position="230"/>
    </location>
</feature>